<dbReference type="EMBL" id="QGNZ01000002">
    <property type="protein sequence ID" value="PWS28172.1"/>
    <property type="molecule type" value="Genomic_DNA"/>
</dbReference>
<accession>A0A317ENN3</accession>
<dbReference type="GO" id="GO:0016747">
    <property type="term" value="F:acyltransferase activity, transferring groups other than amino-acyl groups"/>
    <property type="evidence" value="ECO:0007669"/>
    <property type="project" value="InterPro"/>
</dbReference>
<dbReference type="PROSITE" id="PS51186">
    <property type="entry name" value="GNAT"/>
    <property type="match status" value="1"/>
</dbReference>
<dbReference type="Proteomes" id="UP000245379">
    <property type="component" value="Unassembled WGS sequence"/>
</dbReference>
<dbReference type="PANTHER" id="PTHR43415">
    <property type="entry name" value="SPERMIDINE N(1)-ACETYLTRANSFERASE"/>
    <property type="match status" value="1"/>
</dbReference>
<dbReference type="SUPFAM" id="SSF55729">
    <property type="entry name" value="Acyl-CoA N-acyltransferases (Nat)"/>
    <property type="match status" value="1"/>
</dbReference>
<keyword evidence="2" id="KW-0808">Transferase</keyword>
<feature type="domain" description="N-acetyltransferase" evidence="1">
    <location>
        <begin position="15"/>
        <end position="181"/>
    </location>
</feature>
<keyword evidence="3" id="KW-1185">Reference proteome</keyword>
<proteinExistence type="predicted"/>
<organism evidence="2 3">
    <name type="scientific">Pedobacter yonginense</name>
    <dbReference type="NCBI Taxonomy" id="651869"/>
    <lineage>
        <taxon>Bacteria</taxon>
        <taxon>Pseudomonadati</taxon>
        <taxon>Bacteroidota</taxon>
        <taxon>Sphingobacteriia</taxon>
        <taxon>Sphingobacteriales</taxon>
        <taxon>Sphingobacteriaceae</taxon>
        <taxon>Pedobacter</taxon>
    </lineage>
</organism>
<dbReference type="OrthoDB" id="9811523at2"/>
<name>A0A317ENN3_9SPHI</name>
<dbReference type="Pfam" id="PF13302">
    <property type="entry name" value="Acetyltransf_3"/>
    <property type="match status" value="1"/>
</dbReference>
<gene>
    <name evidence="2" type="ORF">DHW03_11525</name>
</gene>
<dbReference type="PANTHER" id="PTHR43415:SF3">
    <property type="entry name" value="GNAT-FAMILY ACETYLTRANSFERASE"/>
    <property type="match status" value="1"/>
</dbReference>
<protein>
    <submittedName>
        <fullName evidence="2">N-acetyltransferase</fullName>
    </submittedName>
</protein>
<reference evidence="2 3" key="1">
    <citation type="submission" date="2018-05" db="EMBL/GenBank/DDBJ databases">
        <title>Pedobacter paludis sp. nov., isolated from wetland soil.</title>
        <authorList>
            <person name="Zhang Y."/>
            <person name="Wang G."/>
        </authorList>
    </citation>
    <scope>NUCLEOTIDE SEQUENCE [LARGE SCALE GENOMIC DNA]</scope>
    <source>
        <strain evidence="2 3">KCTC22721</strain>
    </source>
</reference>
<evidence type="ECO:0000259" key="1">
    <source>
        <dbReference type="PROSITE" id="PS51186"/>
    </source>
</evidence>
<dbReference type="InterPro" id="IPR016181">
    <property type="entry name" value="Acyl_CoA_acyltransferase"/>
</dbReference>
<dbReference type="InterPro" id="IPR000182">
    <property type="entry name" value="GNAT_dom"/>
</dbReference>
<sequence length="182" mass="20841">MANMQDVPFIDSEQIYLRELRESDLSGPWYTWLNDVDVTTFQNKGIFPNSIEKQTQYYNSLINNPNEVVLAIIEKESGKHIGCTGLHNINWVHRSAELGIVIGDRNAWGKKFGKQAWKLICDYGFQTLNLHRIYAIVVEGNIASAKSAEAAGFKLDGLMRHLLYKNGKYLNAHYYSKLRTEL</sequence>
<dbReference type="Gene3D" id="3.40.630.30">
    <property type="match status" value="1"/>
</dbReference>
<comment type="caution">
    <text evidence="2">The sequence shown here is derived from an EMBL/GenBank/DDBJ whole genome shotgun (WGS) entry which is preliminary data.</text>
</comment>
<dbReference type="AlphaFoldDB" id="A0A317ENN3"/>
<dbReference type="RefSeq" id="WP_109925931.1">
    <property type="nucleotide sequence ID" value="NZ_QGNZ01000002.1"/>
</dbReference>
<evidence type="ECO:0000313" key="2">
    <source>
        <dbReference type="EMBL" id="PWS28172.1"/>
    </source>
</evidence>
<evidence type="ECO:0000313" key="3">
    <source>
        <dbReference type="Proteomes" id="UP000245379"/>
    </source>
</evidence>